<dbReference type="AlphaFoldDB" id="A0A1V3XL13"/>
<dbReference type="InterPro" id="IPR003362">
    <property type="entry name" value="Bact_transf"/>
</dbReference>
<feature type="domain" description="Bacterial sugar transferase" evidence="2">
    <location>
        <begin position="1"/>
        <end position="76"/>
    </location>
</feature>
<evidence type="ECO:0000259" key="2">
    <source>
        <dbReference type="Pfam" id="PF02397"/>
    </source>
</evidence>
<evidence type="ECO:0000313" key="3">
    <source>
        <dbReference type="EMBL" id="BCI85940.1"/>
    </source>
</evidence>
<proteinExistence type="inferred from homology"/>
<dbReference type="Pfam" id="PF02397">
    <property type="entry name" value="Bac_transf"/>
    <property type="match status" value="1"/>
</dbReference>
<organism evidence="4 5">
    <name type="scientific">Mycobacterium kansasii</name>
    <dbReference type="NCBI Taxonomy" id="1768"/>
    <lineage>
        <taxon>Bacteria</taxon>
        <taxon>Bacillati</taxon>
        <taxon>Actinomycetota</taxon>
        <taxon>Actinomycetes</taxon>
        <taxon>Mycobacteriales</taxon>
        <taxon>Mycobacteriaceae</taxon>
        <taxon>Mycobacterium</taxon>
    </lineage>
</organism>
<reference evidence="4 5" key="1">
    <citation type="submission" date="2017-02" db="EMBL/GenBank/DDBJ databases">
        <title>Complete genome sequences of Mycobacterium kansasii strains isolated from rhesus macaques.</title>
        <authorList>
            <person name="Panda A."/>
            <person name="Nagaraj S."/>
            <person name="Zhao X."/>
            <person name="Tettelin H."/>
            <person name="Detolla L.J."/>
        </authorList>
    </citation>
    <scope>NUCLEOTIDE SEQUENCE [LARGE SCALE GENOMIC DNA]</scope>
    <source>
        <strain evidence="4 5">11-3469</strain>
    </source>
</reference>
<keyword evidence="6" id="KW-1185">Reference proteome</keyword>
<dbReference type="PANTHER" id="PTHR30576">
    <property type="entry name" value="COLANIC BIOSYNTHESIS UDP-GLUCOSE LIPID CARRIER TRANSFERASE"/>
    <property type="match status" value="1"/>
</dbReference>
<protein>
    <submittedName>
        <fullName evidence="4">Bacterial sugar transferase family protein</fullName>
    </submittedName>
</protein>
<evidence type="ECO:0000313" key="6">
    <source>
        <dbReference type="Proteomes" id="UP000516380"/>
    </source>
</evidence>
<dbReference type="EMBL" id="AP023343">
    <property type="protein sequence ID" value="BCI85940.1"/>
    <property type="molecule type" value="Genomic_DNA"/>
</dbReference>
<evidence type="ECO:0000256" key="1">
    <source>
        <dbReference type="ARBA" id="ARBA00006464"/>
    </source>
</evidence>
<dbReference type="Proteomes" id="UP000516380">
    <property type="component" value="Chromosome"/>
</dbReference>
<keyword evidence="4" id="KW-0808">Transferase</keyword>
<dbReference type="Proteomes" id="UP000188532">
    <property type="component" value="Unassembled WGS sequence"/>
</dbReference>
<sequence length="82" mass="9087">MSVVGPRPPLSREVDNYNGDVKRRLLVKPGVTGIWQVSGRSELTWEESVRLDLSYVDNWSMAGDLMIIAKTVKAVLTGHGAY</sequence>
<comment type="similarity">
    <text evidence="1">Belongs to the bacterial sugar transferase family.</text>
</comment>
<gene>
    <name evidence="4" type="ORF">BZL29_2771</name>
    <name evidence="3" type="ORF">NIIDMKKI_11460</name>
</gene>
<evidence type="ECO:0000313" key="4">
    <source>
        <dbReference type="EMBL" id="OOK79907.1"/>
    </source>
</evidence>
<name>A0A1V3XL13_MYCKA</name>
<dbReference type="GO" id="GO:0016780">
    <property type="term" value="F:phosphotransferase activity, for other substituted phosphate groups"/>
    <property type="evidence" value="ECO:0007669"/>
    <property type="project" value="TreeGrafter"/>
</dbReference>
<accession>A0A1V3XL13</accession>
<reference evidence="3 6" key="2">
    <citation type="submission" date="2020-07" db="EMBL/GenBank/DDBJ databases">
        <title>Mycobacterium kansasii (former subtype) with zoonotic potential isolated from diseased indoor pet cat, Japan.</title>
        <authorList>
            <person name="Fukano H."/>
            <person name="Terazono T."/>
            <person name="Hoshino Y."/>
        </authorList>
    </citation>
    <scope>NUCLEOTIDE SEQUENCE [LARGE SCALE GENOMIC DNA]</scope>
    <source>
        <strain evidence="3 6">Kuro-I</strain>
    </source>
</reference>
<evidence type="ECO:0000313" key="5">
    <source>
        <dbReference type="Proteomes" id="UP000188532"/>
    </source>
</evidence>
<dbReference type="EMBL" id="MVBN01000002">
    <property type="protein sequence ID" value="OOK79907.1"/>
    <property type="molecule type" value="Genomic_DNA"/>
</dbReference>
<dbReference type="PANTHER" id="PTHR30576:SF10">
    <property type="entry name" value="SLL5057 PROTEIN"/>
    <property type="match status" value="1"/>
</dbReference>